<comment type="caution">
    <text evidence="2">The sequence shown here is derived from an EMBL/GenBank/DDBJ whole genome shotgun (WGS) entry which is preliminary data.</text>
</comment>
<dbReference type="InterPro" id="IPR052024">
    <property type="entry name" value="Methanogen_methyltrans"/>
</dbReference>
<reference evidence="2" key="1">
    <citation type="submission" date="2020-10" db="EMBL/GenBank/DDBJ databases">
        <authorList>
            <person name="Gilroy R."/>
        </authorList>
    </citation>
    <scope>NUCLEOTIDE SEQUENCE</scope>
    <source>
        <strain evidence="2">7293</strain>
    </source>
</reference>
<feature type="domain" description="Uroporphyrinogen decarboxylase (URO-D)" evidence="1">
    <location>
        <begin position="140"/>
        <end position="319"/>
    </location>
</feature>
<dbReference type="InterPro" id="IPR000257">
    <property type="entry name" value="Uroporphyrinogen_deCOase"/>
</dbReference>
<dbReference type="GO" id="GO:0004853">
    <property type="term" value="F:uroporphyrinogen decarboxylase activity"/>
    <property type="evidence" value="ECO:0007669"/>
    <property type="project" value="InterPro"/>
</dbReference>
<evidence type="ECO:0000313" key="3">
    <source>
        <dbReference type="Proteomes" id="UP000823615"/>
    </source>
</evidence>
<name>A0A9D9E2X0_9SPIO</name>
<dbReference type="Proteomes" id="UP000823615">
    <property type="component" value="Unassembled WGS sequence"/>
</dbReference>
<organism evidence="2 3">
    <name type="scientific">Candidatus Ornithospirochaeta stercoripullorum</name>
    <dbReference type="NCBI Taxonomy" id="2840899"/>
    <lineage>
        <taxon>Bacteria</taxon>
        <taxon>Pseudomonadati</taxon>
        <taxon>Spirochaetota</taxon>
        <taxon>Spirochaetia</taxon>
        <taxon>Spirochaetales</taxon>
        <taxon>Spirochaetaceae</taxon>
        <taxon>Spirochaetaceae incertae sedis</taxon>
        <taxon>Candidatus Ornithospirochaeta</taxon>
    </lineage>
</organism>
<accession>A0A9D9E2X0</accession>
<proteinExistence type="predicted"/>
<gene>
    <name evidence="2" type="ORF">IAA97_03930</name>
</gene>
<reference evidence="2" key="2">
    <citation type="journal article" date="2021" name="PeerJ">
        <title>Extensive microbial diversity within the chicken gut microbiome revealed by metagenomics and culture.</title>
        <authorList>
            <person name="Gilroy R."/>
            <person name="Ravi A."/>
            <person name="Getino M."/>
            <person name="Pursley I."/>
            <person name="Horton D.L."/>
            <person name="Alikhan N.F."/>
            <person name="Baker D."/>
            <person name="Gharbi K."/>
            <person name="Hall N."/>
            <person name="Watson M."/>
            <person name="Adriaenssens E.M."/>
            <person name="Foster-Nyarko E."/>
            <person name="Jarju S."/>
            <person name="Secka A."/>
            <person name="Antonio M."/>
            <person name="Oren A."/>
            <person name="Chaudhuri R.R."/>
            <person name="La Ragione R."/>
            <person name="Hildebrand F."/>
            <person name="Pallen M.J."/>
        </authorList>
    </citation>
    <scope>NUCLEOTIDE SEQUENCE</scope>
    <source>
        <strain evidence="2">7293</strain>
    </source>
</reference>
<dbReference type="Gene3D" id="3.20.20.210">
    <property type="match status" value="1"/>
</dbReference>
<dbReference type="SUPFAM" id="SSF51726">
    <property type="entry name" value="UROD/MetE-like"/>
    <property type="match status" value="1"/>
</dbReference>
<evidence type="ECO:0000313" key="2">
    <source>
        <dbReference type="EMBL" id="MBO8436109.1"/>
    </source>
</evidence>
<dbReference type="GO" id="GO:0006779">
    <property type="term" value="P:porphyrin-containing compound biosynthetic process"/>
    <property type="evidence" value="ECO:0007669"/>
    <property type="project" value="InterPro"/>
</dbReference>
<sequence>MNKKERVIAAINKKPVDYVPCGFSLHFPENENSGKPGVEAHLRFFREADTDIDKIMNENLVPSPAKGSVFPSAYASVAKMDLVGTIIKDQVEFSKEIISALDGSSFVMGTLHGICASALHPIEKSGYAYEDARKIQRDSLIADEEISLKAFQHIADAMCELAKGYKEAGCDAVYFASLGGEHDCFTPEEFDRWIKPYDLQIMKAIKDAGLYCVLHICKSGIDMERYRDYGKYADVVNWGVYEIPYSLEEGRRLFPDAAIMGGLKNRSGVLVDGSDDEISAEVKNVIDGFGKTGFILGADCTLATEQDMHKLAVAIKTARSC</sequence>
<evidence type="ECO:0000259" key="1">
    <source>
        <dbReference type="Pfam" id="PF01208"/>
    </source>
</evidence>
<dbReference type="EMBL" id="JADIMT010000052">
    <property type="protein sequence ID" value="MBO8436109.1"/>
    <property type="molecule type" value="Genomic_DNA"/>
</dbReference>
<dbReference type="AlphaFoldDB" id="A0A9D9E2X0"/>
<protein>
    <submittedName>
        <fullName evidence="2">Uroporphyrinogen III decarboxylase</fullName>
    </submittedName>
</protein>
<dbReference type="PANTHER" id="PTHR47099">
    <property type="entry name" value="METHYLCOBAMIDE:COM METHYLTRANSFERASE MTBA"/>
    <property type="match status" value="1"/>
</dbReference>
<dbReference type="PANTHER" id="PTHR47099:SF1">
    <property type="entry name" value="METHYLCOBAMIDE:COM METHYLTRANSFERASE MTBA"/>
    <property type="match status" value="1"/>
</dbReference>
<dbReference type="InterPro" id="IPR038071">
    <property type="entry name" value="UROD/MetE-like_sf"/>
</dbReference>
<dbReference type="Pfam" id="PF01208">
    <property type="entry name" value="URO-D"/>
    <property type="match status" value="1"/>
</dbReference>